<dbReference type="EMBL" id="JACXVP010000007">
    <property type="protein sequence ID" value="KAG5593859.1"/>
    <property type="molecule type" value="Genomic_DNA"/>
</dbReference>
<proteinExistence type="predicted"/>
<sequence>MAIPKNIILVIIGFVVTLFSIVLATPGTATFYTNYVPSACYGSTPQGTIIAAASDPLWADGKICGKTFNVTCTGPTNPVPHPCTGKSIVVKIVDHCPGCGGTLDLSKEAFSIIANPVAASACYGNNAQGTRIAAASDSLWGGGKICGKTFNVTCTGPTNPVPHPCTGKSIVVKIVDHCPGCGGTLDLSKEAFSTIANPVAGVIKINYAIPKNIILVIIGFVATLFSIVLATPGTATFYTNYVRNTPQGTIIAAASDPLWADGKICGKTFNVTCTGPTNPVPHPCTSKSMVVKIVDHCPGCGGTLDLPKEVFSTIANPVATSACYGSTPQGTIIAAASDPLWADGKICGKTFNVTCTGPTNPVPHPCTGKSMVVKIVDHCPGCGGTLDLSKEVFSTIANPVAGVIKIDYVQ</sequence>
<dbReference type="InterPro" id="IPR009009">
    <property type="entry name" value="RlpA-like_DPBB"/>
</dbReference>
<keyword evidence="4" id="KW-1133">Transmembrane helix</keyword>
<accession>A0A9J5XZR4</accession>
<reference evidence="6 7" key="1">
    <citation type="submission" date="2020-09" db="EMBL/GenBank/DDBJ databases">
        <title>De no assembly of potato wild relative species, Solanum commersonii.</title>
        <authorList>
            <person name="Cho K."/>
        </authorList>
    </citation>
    <scope>NUCLEOTIDE SEQUENCE [LARGE SCALE GENOMIC DNA]</scope>
    <source>
        <strain evidence="6">LZ3.2</strain>
        <tissue evidence="6">Leaf</tissue>
    </source>
</reference>
<dbReference type="InterPro" id="IPR036908">
    <property type="entry name" value="RlpA-like_sf"/>
</dbReference>
<dbReference type="FunFam" id="2.40.40.10:FF:000005">
    <property type="entry name" value="Barwin-related endoglucanase"/>
    <property type="match status" value="1"/>
</dbReference>
<dbReference type="PANTHER" id="PTHR47295:SF2">
    <property type="entry name" value="EG45-LIKE DOMAIN CONTAINING PROTEIN 1-RELATED"/>
    <property type="match status" value="1"/>
</dbReference>
<dbReference type="GO" id="GO:0048046">
    <property type="term" value="C:apoplast"/>
    <property type="evidence" value="ECO:0007669"/>
    <property type="project" value="InterPro"/>
</dbReference>
<dbReference type="OrthoDB" id="623670at2759"/>
<keyword evidence="2" id="KW-0964">Secreted</keyword>
<dbReference type="Gene3D" id="2.40.40.10">
    <property type="entry name" value="RlpA-like domain"/>
    <property type="match status" value="4"/>
</dbReference>
<evidence type="ECO:0000256" key="1">
    <source>
        <dbReference type="ARBA" id="ARBA00004613"/>
    </source>
</evidence>
<keyword evidence="7" id="KW-1185">Reference proteome</keyword>
<dbReference type="SMART" id="SM00837">
    <property type="entry name" value="DPBB_1"/>
    <property type="match status" value="3"/>
</dbReference>
<protein>
    <recommendedName>
        <fullName evidence="5">Expansin-like EG45 domain-containing protein</fullName>
    </recommendedName>
</protein>
<evidence type="ECO:0000256" key="3">
    <source>
        <dbReference type="ARBA" id="ARBA00022729"/>
    </source>
</evidence>
<dbReference type="PROSITE" id="PS50842">
    <property type="entry name" value="EXPANSIN_EG45"/>
    <property type="match status" value="2"/>
</dbReference>
<dbReference type="Pfam" id="PF03330">
    <property type="entry name" value="DPBB_1"/>
    <property type="match status" value="4"/>
</dbReference>
<evidence type="ECO:0000256" key="2">
    <source>
        <dbReference type="ARBA" id="ARBA00022525"/>
    </source>
</evidence>
<comment type="caution">
    <text evidence="6">The sequence shown here is derived from an EMBL/GenBank/DDBJ whole genome shotgun (WGS) entry which is preliminary data.</text>
</comment>
<comment type="subcellular location">
    <subcellularLocation>
        <location evidence="1">Secreted</location>
    </subcellularLocation>
</comment>
<feature type="domain" description="Expansin-like EG45" evidence="5">
    <location>
        <begin position="27"/>
        <end position="159"/>
    </location>
</feature>
<dbReference type="AlphaFoldDB" id="A0A9J5XZR4"/>
<dbReference type="SUPFAM" id="SSF50685">
    <property type="entry name" value="Barwin-like endoglucanases"/>
    <property type="match status" value="4"/>
</dbReference>
<evidence type="ECO:0000313" key="7">
    <source>
        <dbReference type="Proteomes" id="UP000824120"/>
    </source>
</evidence>
<keyword evidence="4" id="KW-0472">Membrane</keyword>
<evidence type="ECO:0000313" key="6">
    <source>
        <dbReference type="EMBL" id="KAG5593859.1"/>
    </source>
</evidence>
<keyword evidence="3" id="KW-0732">Signal</keyword>
<name>A0A9J5XZR4_SOLCO</name>
<evidence type="ECO:0000256" key="4">
    <source>
        <dbReference type="SAM" id="Phobius"/>
    </source>
</evidence>
<keyword evidence="4" id="KW-0812">Transmembrane</keyword>
<organism evidence="6 7">
    <name type="scientific">Solanum commersonii</name>
    <name type="common">Commerson's wild potato</name>
    <name type="synonym">Commerson's nightshade</name>
    <dbReference type="NCBI Taxonomy" id="4109"/>
    <lineage>
        <taxon>Eukaryota</taxon>
        <taxon>Viridiplantae</taxon>
        <taxon>Streptophyta</taxon>
        <taxon>Embryophyta</taxon>
        <taxon>Tracheophyta</taxon>
        <taxon>Spermatophyta</taxon>
        <taxon>Magnoliopsida</taxon>
        <taxon>eudicotyledons</taxon>
        <taxon>Gunneridae</taxon>
        <taxon>Pentapetalae</taxon>
        <taxon>asterids</taxon>
        <taxon>lamiids</taxon>
        <taxon>Solanales</taxon>
        <taxon>Solanaceae</taxon>
        <taxon>Solanoideae</taxon>
        <taxon>Solaneae</taxon>
        <taxon>Solanum</taxon>
    </lineage>
</organism>
<dbReference type="CDD" id="cd22269">
    <property type="entry name" value="DPBB_EG45-like"/>
    <property type="match status" value="4"/>
</dbReference>
<dbReference type="GO" id="GO:0009627">
    <property type="term" value="P:systemic acquired resistance"/>
    <property type="evidence" value="ECO:0007669"/>
    <property type="project" value="InterPro"/>
</dbReference>
<evidence type="ECO:0000259" key="5">
    <source>
        <dbReference type="PROSITE" id="PS50842"/>
    </source>
</evidence>
<dbReference type="InterPro" id="IPR044206">
    <property type="entry name" value="EGC1/2"/>
</dbReference>
<dbReference type="InterPro" id="IPR007112">
    <property type="entry name" value="Expansin/allergen_DPBB_dom"/>
</dbReference>
<dbReference type="Proteomes" id="UP000824120">
    <property type="component" value="Chromosome 7"/>
</dbReference>
<gene>
    <name evidence="6" type="ORF">H5410_035091</name>
</gene>
<feature type="transmembrane region" description="Helical" evidence="4">
    <location>
        <begin position="213"/>
        <end position="238"/>
    </location>
</feature>
<feature type="domain" description="Expansin-like EG45" evidence="5">
    <location>
        <begin position="233"/>
        <end position="410"/>
    </location>
</feature>
<dbReference type="PANTHER" id="PTHR47295">
    <property type="entry name" value="EG45-LIKE DOMAIN CONTAINING PROTEIN 1-RELATED"/>
    <property type="match status" value="1"/>
</dbReference>